<sequence>MRRLLVARASRRRERTAGPARVGSWGGTIGRVGCWSGAGAGLGVDRNTYTHTCAWSGRAGLLWARCYFCGPTMLVPARAALGAAMLHGIVCATRGQDDDNNGNDDGWGQRRRRKRD</sequence>
<dbReference type="AlphaFoldDB" id="A0A179HGT4"/>
<name>A0A179HGT4_PURLI</name>
<organism evidence="2 3">
    <name type="scientific">Purpureocillium lilacinum</name>
    <name type="common">Paecilomyces lilacinus</name>
    <dbReference type="NCBI Taxonomy" id="33203"/>
    <lineage>
        <taxon>Eukaryota</taxon>
        <taxon>Fungi</taxon>
        <taxon>Dikarya</taxon>
        <taxon>Ascomycota</taxon>
        <taxon>Pezizomycotina</taxon>
        <taxon>Sordariomycetes</taxon>
        <taxon>Hypocreomycetidae</taxon>
        <taxon>Hypocreales</taxon>
        <taxon>Ophiocordycipitaceae</taxon>
        <taxon>Purpureocillium</taxon>
    </lineage>
</organism>
<accession>A0A179HGT4</accession>
<comment type="caution">
    <text evidence="2">The sequence shown here is derived from an EMBL/GenBank/DDBJ whole genome shotgun (WGS) entry which is preliminary data.</text>
</comment>
<protein>
    <submittedName>
        <fullName evidence="2">Uncharacterized protein</fullName>
    </submittedName>
</protein>
<gene>
    <name evidence="2" type="ORF">VFPFJ_07293</name>
</gene>
<reference evidence="2 3" key="1">
    <citation type="submission" date="2016-02" db="EMBL/GenBank/DDBJ databases">
        <title>Biosynthesis of antibiotic leucinostatins and their inhibition on Phytophthora in bio-control Purpureocillium lilacinum.</title>
        <authorList>
            <person name="Wang G."/>
            <person name="Liu Z."/>
            <person name="Lin R."/>
            <person name="Li E."/>
            <person name="Mao Z."/>
            <person name="Ling J."/>
            <person name="Yin W."/>
            <person name="Xie B."/>
        </authorList>
    </citation>
    <scope>NUCLEOTIDE SEQUENCE [LARGE SCALE GENOMIC DNA]</scope>
    <source>
        <strain evidence="2">PLFJ-1</strain>
    </source>
</reference>
<dbReference type="EMBL" id="LSBI01000006">
    <property type="protein sequence ID" value="OAQ88828.1"/>
    <property type="molecule type" value="Genomic_DNA"/>
</dbReference>
<feature type="region of interest" description="Disordered" evidence="1">
    <location>
        <begin position="93"/>
        <end position="116"/>
    </location>
</feature>
<evidence type="ECO:0000313" key="2">
    <source>
        <dbReference type="EMBL" id="OAQ88828.1"/>
    </source>
</evidence>
<evidence type="ECO:0000256" key="1">
    <source>
        <dbReference type="SAM" id="MobiDB-lite"/>
    </source>
</evidence>
<evidence type="ECO:0000313" key="3">
    <source>
        <dbReference type="Proteomes" id="UP000078340"/>
    </source>
</evidence>
<dbReference type="Proteomes" id="UP000078340">
    <property type="component" value="Unassembled WGS sequence"/>
</dbReference>
<proteinExistence type="predicted"/>